<feature type="region of interest" description="Disordered" evidence="1">
    <location>
        <begin position="1"/>
        <end position="30"/>
    </location>
</feature>
<feature type="region of interest" description="Disordered" evidence="1">
    <location>
        <begin position="61"/>
        <end position="125"/>
    </location>
</feature>
<feature type="compositionally biased region" description="Low complexity" evidence="1">
    <location>
        <begin position="885"/>
        <end position="901"/>
    </location>
</feature>
<feature type="region of interest" description="Disordered" evidence="1">
    <location>
        <begin position="719"/>
        <end position="826"/>
    </location>
</feature>
<feature type="region of interest" description="Disordered" evidence="1">
    <location>
        <begin position="165"/>
        <end position="211"/>
    </location>
</feature>
<feature type="compositionally biased region" description="Polar residues" evidence="1">
    <location>
        <begin position="813"/>
        <end position="826"/>
    </location>
</feature>
<accession>A0ABR1RKP2</accession>
<reference evidence="2 3" key="1">
    <citation type="submission" date="2023-01" db="EMBL/GenBank/DDBJ databases">
        <title>Analysis of 21 Apiospora genomes using comparative genomics revels a genus with tremendous synthesis potential of carbohydrate active enzymes and secondary metabolites.</title>
        <authorList>
            <person name="Sorensen T."/>
        </authorList>
    </citation>
    <scope>NUCLEOTIDE SEQUENCE [LARGE SCALE GENOMIC DNA]</scope>
    <source>
        <strain evidence="2 3">CBS 20057</strain>
    </source>
</reference>
<sequence>MDVVHKTPQPSRYRISKATAKPDRPQPWTASRCHRLLRPLLSRLALLRKELTSLPEPAVATAGAADLPTTTKERRKSGKRQSSDCQWMLPRKKMRHTYAQQQKSAERQNLSVSGSTSSGSFSETAQQPLTIKLRAAKDLQAARDDLPAPGEAVAFTPLVRRARGQEVPSPANMPQPRRYQGSSSSQSRKKKAGTSRRGELEERLAGLRSSVPASRHSDYESIFRSLEALLKGTAREEEKTKGASSLMDMCLKKMPWYIAGVQAWELDEAEQNGTKSAFNSSDTSLRLYNELETLGASQQGWSHLRTVARADGVAAVREAMLEGLLNDDFCMLVIDLCTEYEATAEAEALMEVFIQRQYPGPSGPDAVFSDNETLRPLSFLWEFSIAFTQHSFLLRQYTILLENGSLPVDWLVTGGFERVWGLAHRVLSRGSKALAAIDFLVTAIISLCRHHRVSQKCEAQVSSSGKELEAQILPTISRSLAILSAMNAVGEMETRANELSSPVGSQQQSIAFISQNITYTFFGCLMEVEGRKRRSSNMAKDLLYLAAFLASSSSLRTERVHSRLTNAFELSLGTSAPAGGKADKSTDDSVQHYSGMISLISQIAQICGRGSSEAPYQHLERLCRDLQLLGLEKHMMDSITRAGALFLAQQTSNLRDLVYAESLVSAHHQQVEEMPSANDGEYRHRQRAATTTTDLLLGYRWEDTIGEWVVVSPMAQRRKQQAQHRRSGRFQQPDSTTGKVTGRDISPLPAPVTAAARLAGPTGRPASDAPTEPVADSFANPAERNARGKQSVTEREQSSDHDDDSGNRHRHQTTLQPKQQCNLLKPTSNNRRCSMRLTTKTTASVAGPGCDDAFGAVEEKENVNAQAAAAVRSKVKAARHSYGPSSSSSSVRSISTTTRRPLGQRRRVRLSGDLIIHSDDELGI</sequence>
<gene>
    <name evidence="2" type="ORF">PG991_008427</name>
</gene>
<dbReference type="EMBL" id="JAQQWI010000012">
    <property type="protein sequence ID" value="KAK8015539.1"/>
    <property type="molecule type" value="Genomic_DNA"/>
</dbReference>
<evidence type="ECO:0000256" key="1">
    <source>
        <dbReference type="SAM" id="MobiDB-lite"/>
    </source>
</evidence>
<feature type="compositionally biased region" description="Low complexity" evidence="1">
    <location>
        <begin position="175"/>
        <end position="186"/>
    </location>
</feature>
<feature type="compositionally biased region" description="Basic residues" evidence="1">
    <location>
        <begin position="719"/>
        <end position="728"/>
    </location>
</feature>
<proteinExistence type="predicted"/>
<comment type="caution">
    <text evidence="2">The sequence shown here is derived from an EMBL/GenBank/DDBJ whole genome shotgun (WGS) entry which is preliminary data.</text>
</comment>
<organism evidence="2 3">
    <name type="scientific">Apiospora marii</name>
    <dbReference type="NCBI Taxonomy" id="335849"/>
    <lineage>
        <taxon>Eukaryota</taxon>
        <taxon>Fungi</taxon>
        <taxon>Dikarya</taxon>
        <taxon>Ascomycota</taxon>
        <taxon>Pezizomycotina</taxon>
        <taxon>Sordariomycetes</taxon>
        <taxon>Xylariomycetidae</taxon>
        <taxon>Amphisphaeriales</taxon>
        <taxon>Apiosporaceae</taxon>
        <taxon>Apiospora</taxon>
    </lineage>
</organism>
<evidence type="ECO:0008006" key="4">
    <source>
        <dbReference type="Google" id="ProtNLM"/>
    </source>
</evidence>
<protein>
    <recommendedName>
        <fullName evidence="4">Wings apart-like protein C-terminal domain-containing protein</fullName>
    </recommendedName>
</protein>
<feature type="compositionally biased region" description="Basic and acidic residues" evidence="1">
    <location>
        <begin position="792"/>
        <end position="807"/>
    </location>
</feature>
<dbReference type="Proteomes" id="UP001396898">
    <property type="component" value="Unassembled WGS sequence"/>
</dbReference>
<feature type="compositionally biased region" description="Polar residues" evidence="1">
    <location>
        <begin position="98"/>
        <end position="110"/>
    </location>
</feature>
<evidence type="ECO:0000313" key="3">
    <source>
        <dbReference type="Proteomes" id="UP001396898"/>
    </source>
</evidence>
<feature type="region of interest" description="Disordered" evidence="1">
    <location>
        <begin position="879"/>
        <end position="905"/>
    </location>
</feature>
<evidence type="ECO:0000313" key="2">
    <source>
        <dbReference type="EMBL" id="KAK8015539.1"/>
    </source>
</evidence>
<keyword evidence="3" id="KW-1185">Reference proteome</keyword>
<feature type="compositionally biased region" description="Basic and acidic residues" evidence="1">
    <location>
        <begin position="196"/>
        <end position="205"/>
    </location>
</feature>
<feature type="compositionally biased region" description="Low complexity" evidence="1">
    <location>
        <begin position="111"/>
        <end position="122"/>
    </location>
</feature>
<name>A0ABR1RKP2_9PEZI</name>
<feature type="compositionally biased region" description="Polar residues" evidence="1">
    <location>
        <begin position="729"/>
        <end position="739"/>
    </location>
</feature>